<organism evidence="22 23">
    <name type="scientific">Massilia norwichensis</name>
    <dbReference type="NCBI Taxonomy" id="1442366"/>
    <lineage>
        <taxon>Bacteria</taxon>
        <taxon>Pseudomonadati</taxon>
        <taxon>Pseudomonadota</taxon>
        <taxon>Betaproteobacteria</taxon>
        <taxon>Burkholderiales</taxon>
        <taxon>Oxalobacteraceae</taxon>
        <taxon>Telluria group</taxon>
        <taxon>Massilia</taxon>
    </lineage>
</organism>
<evidence type="ECO:0000256" key="17">
    <source>
        <dbReference type="ARBA" id="ARBA00023098"/>
    </source>
</evidence>
<evidence type="ECO:0000256" key="12">
    <source>
        <dbReference type="ARBA" id="ARBA00022741"/>
    </source>
</evidence>
<feature type="transmembrane region" description="Helical" evidence="21">
    <location>
        <begin position="63"/>
        <end position="82"/>
    </location>
</feature>
<keyword evidence="18 21" id="KW-0472">Membrane</keyword>
<evidence type="ECO:0000256" key="7">
    <source>
        <dbReference type="ARBA" id="ARBA00022516"/>
    </source>
</evidence>
<protein>
    <recommendedName>
        <fullName evidence="5 21">Diacylglycerol kinase</fullName>
        <ecNumber evidence="4 21">2.7.1.107</ecNumber>
    </recommendedName>
</protein>
<evidence type="ECO:0000256" key="14">
    <source>
        <dbReference type="ARBA" id="ARBA00022840"/>
    </source>
</evidence>
<evidence type="ECO:0000256" key="3">
    <source>
        <dbReference type="ARBA" id="ARBA00005967"/>
    </source>
</evidence>
<keyword evidence="16 21" id="KW-1133">Transmembrane helix</keyword>
<evidence type="ECO:0000256" key="20">
    <source>
        <dbReference type="ARBA" id="ARBA00023264"/>
    </source>
</evidence>
<keyword evidence="23" id="KW-1185">Reference proteome</keyword>
<evidence type="ECO:0000256" key="1">
    <source>
        <dbReference type="ARBA" id="ARBA00001946"/>
    </source>
</evidence>
<evidence type="ECO:0000256" key="10">
    <source>
        <dbReference type="ARBA" id="ARBA00022692"/>
    </source>
</evidence>
<dbReference type="InterPro" id="IPR000829">
    <property type="entry name" value="DAGK"/>
</dbReference>
<keyword evidence="7" id="KW-0444">Lipid biosynthesis</keyword>
<dbReference type="EMBL" id="JANUGX010000031">
    <property type="protein sequence ID" value="MCS0591805.1"/>
    <property type="molecule type" value="Genomic_DNA"/>
</dbReference>
<keyword evidence="15" id="KW-0460">Magnesium</keyword>
<evidence type="ECO:0000256" key="16">
    <source>
        <dbReference type="ARBA" id="ARBA00022989"/>
    </source>
</evidence>
<evidence type="ECO:0000313" key="23">
    <source>
        <dbReference type="Proteomes" id="UP001205560"/>
    </source>
</evidence>
<reference evidence="22 23" key="1">
    <citation type="submission" date="2022-08" db="EMBL/GenBank/DDBJ databases">
        <title>Reclassification of Massilia species as members of the genera Telluria, Duganella, Pseudoduganella, Mokoshia gen. nov. and Zemynaea gen. nov. using orthogonal and non-orthogonal genome-based approaches.</title>
        <authorList>
            <person name="Bowman J.P."/>
        </authorList>
    </citation>
    <scope>NUCLEOTIDE SEQUENCE [LARGE SCALE GENOMIC DNA]</scope>
    <source>
        <strain evidence="22 23">LMG 28164</strain>
    </source>
</reference>
<dbReference type="EC" id="2.7.1.107" evidence="4 21"/>
<evidence type="ECO:0000256" key="6">
    <source>
        <dbReference type="ARBA" id="ARBA00022475"/>
    </source>
</evidence>
<keyword evidence="11" id="KW-0479">Metal-binding</keyword>
<keyword evidence="20 21" id="KW-1208">Phospholipid metabolism</keyword>
<keyword evidence="12 21" id="KW-0547">Nucleotide-binding</keyword>
<proteinExistence type="inferred from homology"/>
<evidence type="ECO:0000256" key="2">
    <source>
        <dbReference type="ARBA" id="ARBA00004429"/>
    </source>
</evidence>
<evidence type="ECO:0000256" key="21">
    <source>
        <dbReference type="RuleBase" id="RU363065"/>
    </source>
</evidence>
<dbReference type="RefSeq" id="WP_258847572.1">
    <property type="nucleotide sequence ID" value="NZ_JANUGX010000031.1"/>
</dbReference>
<gene>
    <name evidence="22" type="ORF">NX782_21670</name>
</gene>
<name>A0ABT2ACH4_9BURK</name>
<keyword evidence="13 21" id="KW-0418">Kinase</keyword>
<evidence type="ECO:0000256" key="8">
    <source>
        <dbReference type="ARBA" id="ARBA00022519"/>
    </source>
</evidence>
<keyword evidence="9 21" id="KW-0808">Transferase</keyword>
<keyword evidence="19" id="KW-0594">Phospholipid biosynthesis</keyword>
<evidence type="ECO:0000256" key="4">
    <source>
        <dbReference type="ARBA" id="ARBA00012133"/>
    </source>
</evidence>
<evidence type="ECO:0000256" key="13">
    <source>
        <dbReference type="ARBA" id="ARBA00022777"/>
    </source>
</evidence>
<dbReference type="Pfam" id="PF01219">
    <property type="entry name" value="DAGK_prokar"/>
    <property type="match status" value="1"/>
</dbReference>
<accession>A0ABT2ACH4</accession>
<comment type="cofactor">
    <cofactor evidence="1">
        <name>Mg(2+)</name>
        <dbReference type="ChEBI" id="CHEBI:18420"/>
    </cofactor>
</comment>
<comment type="similarity">
    <text evidence="3 21">Belongs to the bacterial diacylglycerol kinase family.</text>
</comment>
<evidence type="ECO:0000256" key="5">
    <source>
        <dbReference type="ARBA" id="ARBA00017575"/>
    </source>
</evidence>
<comment type="caution">
    <text evidence="22">The sequence shown here is derived from an EMBL/GenBank/DDBJ whole genome shotgun (WGS) entry which is preliminary data.</text>
</comment>
<evidence type="ECO:0000256" key="15">
    <source>
        <dbReference type="ARBA" id="ARBA00022842"/>
    </source>
</evidence>
<evidence type="ECO:0000256" key="11">
    <source>
        <dbReference type="ARBA" id="ARBA00022723"/>
    </source>
</evidence>
<dbReference type="CDD" id="cd14264">
    <property type="entry name" value="DAGK_IM"/>
    <property type="match status" value="1"/>
</dbReference>
<dbReference type="InterPro" id="IPR036945">
    <property type="entry name" value="DAGK_sf"/>
</dbReference>
<feature type="transmembrane region" description="Helical" evidence="21">
    <location>
        <begin position="103"/>
        <end position="124"/>
    </location>
</feature>
<keyword evidence="14 21" id="KW-0067">ATP-binding</keyword>
<comment type="catalytic activity">
    <reaction evidence="21">
        <text>a 1,2-diacyl-sn-glycerol + ATP = a 1,2-diacyl-sn-glycero-3-phosphate + ADP + H(+)</text>
        <dbReference type="Rhea" id="RHEA:10272"/>
        <dbReference type="ChEBI" id="CHEBI:15378"/>
        <dbReference type="ChEBI" id="CHEBI:17815"/>
        <dbReference type="ChEBI" id="CHEBI:30616"/>
        <dbReference type="ChEBI" id="CHEBI:58608"/>
        <dbReference type="ChEBI" id="CHEBI:456216"/>
        <dbReference type="EC" id="2.7.1.107"/>
    </reaction>
</comment>
<keyword evidence="17 21" id="KW-0443">Lipid metabolism</keyword>
<evidence type="ECO:0000256" key="19">
    <source>
        <dbReference type="ARBA" id="ARBA00023209"/>
    </source>
</evidence>
<dbReference type="PANTHER" id="PTHR34299:SF1">
    <property type="entry name" value="DIACYLGLYCEROL KINASE"/>
    <property type="match status" value="1"/>
</dbReference>
<feature type="transmembrane region" description="Helical" evidence="21">
    <location>
        <begin position="38"/>
        <end position="57"/>
    </location>
</feature>
<evidence type="ECO:0000256" key="9">
    <source>
        <dbReference type="ARBA" id="ARBA00022679"/>
    </source>
</evidence>
<dbReference type="Proteomes" id="UP001205560">
    <property type="component" value="Unassembled WGS sequence"/>
</dbReference>
<keyword evidence="8 21" id="KW-0997">Cell inner membrane</keyword>
<dbReference type="GO" id="GO:0016301">
    <property type="term" value="F:kinase activity"/>
    <property type="evidence" value="ECO:0007669"/>
    <property type="project" value="UniProtKB-KW"/>
</dbReference>
<keyword evidence="10 21" id="KW-0812">Transmembrane</keyword>
<comment type="function">
    <text evidence="21">Catalyzes the ATP-dependent phosphorylation of sn-l,2-diacylglycerol (DAG) to phosphatidic acid. Involved in the recycling of diacylglycerol produced as a by-product during membrane-derived oligosaccharide (MDO) biosynthesis.</text>
</comment>
<sequence>MTQPSSEFKSKGGLARIAAATGYSIAGFRHAWQHEHAFRQELMVALPAAIVALFLPVSAFQKLVLIAVLGLVLLVELINAAIEAVVDRVSLERHPLSKAAKDLGSAAVALAIAMAGATWAVVLYNRFF</sequence>
<evidence type="ECO:0000256" key="18">
    <source>
        <dbReference type="ARBA" id="ARBA00023136"/>
    </source>
</evidence>
<dbReference type="PANTHER" id="PTHR34299">
    <property type="entry name" value="DIACYLGLYCEROL KINASE"/>
    <property type="match status" value="1"/>
</dbReference>
<dbReference type="Gene3D" id="1.10.287.3610">
    <property type="match status" value="1"/>
</dbReference>
<keyword evidence="6" id="KW-1003">Cell membrane</keyword>
<dbReference type="InterPro" id="IPR033718">
    <property type="entry name" value="DAGK_prok"/>
</dbReference>
<comment type="subcellular location">
    <subcellularLocation>
        <location evidence="2 21">Cell inner membrane</location>
        <topology evidence="2 21">Multi-pass membrane protein</topology>
    </subcellularLocation>
</comment>
<evidence type="ECO:0000313" key="22">
    <source>
        <dbReference type="EMBL" id="MCS0591805.1"/>
    </source>
</evidence>